<dbReference type="EMBL" id="KL446953">
    <property type="protein sequence ID" value="KEG00960.1"/>
    <property type="molecule type" value="Genomic_DNA"/>
</dbReference>
<keyword evidence="1" id="KW-1133">Transmembrane helix</keyword>
<dbReference type="Proteomes" id="UP000030681">
    <property type="component" value="Unassembled WGS sequence"/>
</dbReference>
<evidence type="ECO:0000313" key="3">
    <source>
        <dbReference type="Proteomes" id="UP000030681"/>
    </source>
</evidence>
<evidence type="ECO:0000313" key="2">
    <source>
        <dbReference type="EMBL" id="KEG00960.1"/>
    </source>
</evidence>
<keyword evidence="1" id="KW-0472">Membrane</keyword>
<dbReference type="AlphaFoldDB" id="A0A081IBA2"/>
<reference evidence="2 3" key="1">
    <citation type="submission" date="2013-02" db="EMBL/GenBank/DDBJ databases">
        <title>The Genome Sequence of Plasmodium vinckei vinckei.</title>
        <authorList>
            <consortium name="The Broad Institute Genome Sequencing Platform"/>
            <consortium name="The Broad Institute Genome Sequencing Center for Infectious Disease"/>
            <person name="Neafsey D."/>
            <person name="Cheeseman I."/>
            <person name="Volkman S."/>
            <person name="Adams J."/>
            <person name="Walker B."/>
            <person name="Young S.K."/>
            <person name="Zeng Q."/>
            <person name="Gargeya S."/>
            <person name="Fitzgerald M."/>
            <person name="Haas B."/>
            <person name="Abouelleil A."/>
            <person name="Alvarado L."/>
            <person name="Arachchi H.M."/>
            <person name="Berlin A.M."/>
            <person name="Chapman S.B."/>
            <person name="Dewar J."/>
            <person name="Goldberg J."/>
            <person name="Griggs A."/>
            <person name="Gujja S."/>
            <person name="Hansen M."/>
            <person name="Howarth C."/>
            <person name="Imamovic A."/>
            <person name="Larimer J."/>
            <person name="McCowan C."/>
            <person name="Murphy C."/>
            <person name="Neiman D."/>
            <person name="Pearson M."/>
            <person name="Priest M."/>
            <person name="Roberts A."/>
            <person name="Saif S."/>
            <person name="Shea T."/>
            <person name="Sisk P."/>
            <person name="Sykes S."/>
            <person name="Wortman J."/>
            <person name="Nusbaum C."/>
            <person name="Birren B."/>
        </authorList>
    </citation>
    <scope>NUCLEOTIDE SEQUENCE [LARGE SCALE GENOMIC DNA]</scope>
    <source>
        <strain evidence="3">vinckei</strain>
    </source>
</reference>
<protein>
    <recommendedName>
        <fullName evidence="4">CIR protein PIR protein</fullName>
    </recommendedName>
</protein>
<dbReference type="Pfam" id="PF06022">
    <property type="entry name" value="Cir_Bir_Yir"/>
    <property type="match status" value="1"/>
</dbReference>
<evidence type="ECO:0008006" key="4">
    <source>
        <dbReference type="Google" id="ProtNLM"/>
    </source>
</evidence>
<accession>A0A081IBA2</accession>
<feature type="transmembrane region" description="Helical" evidence="1">
    <location>
        <begin position="282"/>
        <end position="297"/>
    </location>
</feature>
<name>A0A081IBA2_PLAVN</name>
<keyword evidence="1" id="KW-0812">Transmembrane</keyword>
<organism evidence="2 3">
    <name type="scientific">Plasmodium vinckei vinckei</name>
    <dbReference type="NCBI Taxonomy" id="54757"/>
    <lineage>
        <taxon>Eukaryota</taxon>
        <taxon>Sar</taxon>
        <taxon>Alveolata</taxon>
        <taxon>Apicomplexa</taxon>
        <taxon>Aconoidasida</taxon>
        <taxon>Haemosporida</taxon>
        <taxon>Plasmodiidae</taxon>
        <taxon>Plasmodium</taxon>
        <taxon>Plasmodium (Vinckeia)</taxon>
    </lineage>
</organism>
<feature type="transmembrane region" description="Helical" evidence="1">
    <location>
        <begin position="255"/>
        <end position="276"/>
    </location>
</feature>
<sequence>MEHKQLYKTDYSNNSIFCINVSYIHMAKYKEISTIDGYFWEKKEKDSLVEHADGSIIRYCPYSDTGGYNICLNYLQKASSGVINLLEELKKYNLEYDKLAEYAILFLSYKLNQHSKYSGTNLNDFYTDHIKNNKYYNNKINGYYGPTFKDIIDRKKDLMNTNEMYKFNDPFKILFSFYNEINKNNQSCISCSTKANEFVKNFKELNEDYNIVGNTSYRGILSTLSDDYYNFKSYCAENCNGCNDLPTLPKIKTPLTILIPVISKFSVISLFLGVAYKVNNNKYILFLVYFIIIHKIYI</sequence>
<gene>
    <name evidence="2" type="ORF">YYE_03993</name>
</gene>
<dbReference type="InterPro" id="IPR006477">
    <property type="entry name" value="Yir_bir_cir"/>
</dbReference>
<evidence type="ECO:0000256" key="1">
    <source>
        <dbReference type="SAM" id="Phobius"/>
    </source>
</evidence>
<proteinExistence type="predicted"/>
<dbReference type="NCBIfam" id="TIGR01590">
    <property type="entry name" value="yir-bir-cir_Pla"/>
    <property type="match status" value="1"/>
</dbReference>